<dbReference type="AlphaFoldDB" id="A0AAE0IMT2"/>
<keyword evidence="3" id="KW-1185">Reference proteome</keyword>
<organism evidence="2 3">
    <name type="scientific">Cercophora scortea</name>
    <dbReference type="NCBI Taxonomy" id="314031"/>
    <lineage>
        <taxon>Eukaryota</taxon>
        <taxon>Fungi</taxon>
        <taxon>Dikarya</taxon>
        <taxon>Ascomycota</taxon>
        <taxon>Pezizomycotina</taxon>
        <taxon>Sordariomycetes</taxon>
        <taxon>Sordariomycetidae</taxon>
        <taxon>Sordariales</taxon>
        <taxon>Lasiosphaeriaceae</taxon>
        <taxon>Cercophora</taxon>
    </lineage>
</organism>
<dbReference type="EMBL" id="JAUEPO010000003">
    <property type="protein sequence ID" value="KAK3327818.1"/>
    <property type="molecule type" value="Genomic_DNA"/>
</dbReference>
<proteinExistence type="predicted"/>
<feature type="region of interest" description="Disordered" evidence="1">
    <location>
        <begin position="429"/>
        <end position="530"/>
    </location>
</feature>
<feature type="region of interest" description="Disordered" evidence="1">
    <location>
        <begin position="135"/>
        <end position="163"/>
    </location>
</feature>
<dbReference type="Proteomes" id="UP001286456">
    <property type="component" value="Unassembled WGS sequence"/>
</dbReference>
<feature type="compositionally biased region" description="Basic and acidic residues" evidence="1">
    <location>
        <begin position="268"/>
        <end position="286"/>
    </location>
</feature>
<feature type="compositionally biased region" description="Polar residues" evidence="1">
    <location>
        <begin position="494"/>
        <end position="511"/>
    </location>
</feature>
<feature type="region of interest" description="Disordered" evidence="1">
    <location>
        <begin position="204"/>
        <end position="234"/>
    </location>
</feature>
<feature type="region of interest" description="Disordered" evidence="1">
    <location>
        <begin position="1"/>
        <end position="21"/>
    </location>
</feature>
<feature type="region of interest" description="Disordered" evidence="1">
    <location>
        <begin position="35"/>
        <end position="60"/>
    </location>
</feature>
<evidence type="ECO:0000256" key="1">
    <source>
        <dbReference type="SAM" id="MobiDB-lite"/>
    </source>
</evidence>
<protein>
    <submittedName>
        <fullName evidence="2">Uncharacterized protein</fullName>
    </submittedName>
</protein>
<evidence type="ECO:0000313" key="3">
    <source>
        <dbReference type="Proteomes" id="UP001286456"/>
    </source>
</evidence>
<gene>
    <name evidence="2" type="ORF">B0T19DRAFT_422906</name>
</gene>
<reference evidence="2" key="1">
    <citation type="journal article" date="2023" name="Mol. Phylogenet. Evol.">
        <title>Genome-scale phylogeny and comparative genomics of the fungal order Sordariales.</title>
        <authorList>
            <person name="Hensen N."/>
            <person name="Bonometti L."/>
            <person name="Westerberg I."/>
            <person name="Brannstrom I.O."/>
            <person name="Guillou S."/>
            <person name="Cros-Aarteil S."/>
            <person name="Calhoun S."/>
            <person name="Haridas S."/>
            <person name="Kuo A."/>
            <person name="Mondo S."/>
            <person name="Pangilinan J."/>
            <person name="Riley R."/>
            <person name="LaButti K."/>
            <person name="Andreopoulos B."/>
            <person name="Lipzen A."/>
            <person name="Chen C."/>
            <person name="Yan M."/>
            <person name="Daum C."/>
            <person name="Ng V."/>
            <person name="Clum A."/>
            <person name="Steindorff A."/>
            <person name="Ohm R.A."/>
            <person name="Martin F."/>
            <person name="Silar P."/>
            <person name="Natvig D.O."/>
            <person name="Lalanne C."/>
            <person name="Gautier V."/>
            <person name="Ament-Velasquez S.L."/>
            <person name="Kruys A."/>
            <person name="Hutchinson M.I."/>
            <person name="Powell A.J."/>
            <person name="Barry K."/>
            <person name="Miller A.N."/>
            <person name="Grigoriev I.V."/>
            <person name="Debuchy R."/>
            <person name="Gladieux P."/>
            <person name="Hiltunen Thoren M."/>
            <person name="Johannesson H."/>
        </authorList>
    </citation>
    <scope>NUCLEOTIDE SEQUENCE</scope>
    <source>
        <strain evidence="2">SMH4131-1</strain>
    </source>
</reference>
<comment type="caution">
    <text evidence="2">The sequence shown here is derived from an EMBL/GenBank/DDBJ whole genome shotgun (WGS) entry which is preliminary data.</text>
</comment>
<evidence type="ECO:0000313" key="2">
    <source>
        <dbReference type="EMBL" id="KAK3327818.1"/>
    </source>
</evidence>
<feature type="compositionally biased region" description="Basic and acidic residues" evidence="1">
    <location>
        <begin position="328"/>
        <end position="337"/>
    </location>
</feature>
<feature type="compositionally biased region" description="Low complexity" evidence="1">
    <location>
        <begin position="1"/>
        <end position="14"/>
    </location>
</feature>
<sequence>MTGTSSCSLPSSASTPNPMQKLDILLDELEALSLRKPCDDSTTPENDEEQQERRNSEEVDAFWGDVRAQLWIDEEEIYWRQTPQATSQVQAEDPELSLDGLEESIPRDLESEPAPLAAVEIDHKIALKPFVLLPAPKRIPPPPPPPPSTPMPQREDGNLLTPLLPQYSRNQGLVDPSSRSLSGLASNSMAVTSEHLSAFESPLPVPRLWSVPSPKDRAHSPSSEIRALHPPPGGVAAASNLDDIHYSYKVAEIPNRYDQQERQTGQRVIDETQPKHYMRETEEKRQRSVRSQQTVRNLLTKQHELDTTWEQKRPQYRHGAQKTSSPRQRQDYKQPVNDENHRVTVWPSMLPPDHTSLCTPQLPELGRKQPQGNHGFDSLAIANTDTANSMPKISLSSDSDSLSQRTKPGFSLHRRMTTEEKISEIDHLLGPLNSNGEPMGDPSRDSKGSMRKQLTAFLHGRWSGSGHRNSSSGEEEGDPEKHRHHRGMPFFSHRQPQLQTPLATTASSSPFPHSPSRIRKLADAFIPPGS</sequence>
<name>A0AAE0IMT2_9PEZI</name>
<reference evidence="2" key="2">
    <citation type="submission" date="2023-06" db="EMBL/GenBank/DDBJ databases">
        <authorList>
            <consortium name="Lawrence Berkeley National Laboratory"/>
            <person name="Haridas S."/>
            <person name="Hensen N."/>
            <person name="Bonometti L."/>
            <person name="Westerberg I."/>
            <person name="Brannstrom I.O."/>
            <person name="Guillou S."/>
            <person name="Cros-Aarteil S."/>
            <person name="Calhoun S."/>
            <person name="Kuo A."/>
            <person name="Mondo S."/>
            <person name="Pangilinan J."/>
            <person name="Riley R."/>
            <person name="Labutti K."/>
            <person name="Andreopoulos B."/>
            <person name="Lipzen A."/>
            <person name="Chen C."/>
            <person name="Yanf M."/>
            <person name="Daum C."/>
            <person name="Ng V."/>
            <person name="Clum A."/>
            <person name="Steindorff A."/>
            <person name="Ohm R."/>
            <person name="Martin F."/>
            <person name="Silar P."/>
            <person name="Natvig D."/>
            <person name="Lalanne C."/>
            <person name="Gautier V."/>
            <person name="Ament-Velasquez S.L."/>
            <person name="Kruys A."/>
            <person name="Hutchinson M.I."/>
            <person name="Powell A.J."/>
            <person name="Barry K."/>
            <person name="Miller A.N."/>
            <person name="Grigoriev I.V."/>
            <person name="Debuchy R."/>
            <person name="Gladieux P."/>
            <person name="Thoren M.H."/>
            <person name="Johannesson H."/>
        </authorList>
    </citation>
    <scope>NUCLEOTIDE SEQUENCE</scope>
    <source>
        <strain evidence="2">SMH4131-1</strain>
    </source>
</reference>
<feature type="compositionally biased region" description="Pro residues" evidence="1">
    <location>
        <begin position="137"/>
        <end position="150"/>
    </location>
</feature>
<accession>A0AAE0IMT2</accession>
<feature type="compositionally biased region" description="Basic and acidic residues" evidence="1">
    <location>
        <begin position="301"/>
        <end position="313"/>
    </location>
</feature>
<feature type="region of interest" description="Disordered" evidence="1">
    <location>
        <begin position="255"/>
        <end position="337"/>
    </location>
</feature>